<organism evidence="2">
    <name type="scientific">marine metagenome</name>
    <dbReference type="NCBI Taxonomy" id="408172"/>
    <lineage>
        <taxon>unclassified sequences</taxon>
        <taxon>metagenomes</taxon>
        <taxon>ecological metagenomes</taxon>
    </lineage>
</organism>
<sequence length="77" mass="8129">MKDVLTQLQEWIKLITQVGLALVALGVVVEIVFGKEAIFGASVVGNLSDIVSDIGGQNGFVGLVAILIIFGLFLNRS</sequence>
<gene>
    <name evidence="2" type="ORF">METZ01_LOCUS277755</name>
</gene>
<accession>A0A382KQG0</accession>
<name>A0A382KQG0_9ZZZZ</name>
<evidence type="ECO:0000256" key="1">
    <source>
        <dbReference type="SAM" id="Phobius"/>
    </source>
</evidence>
<dbReference type="AlphaFoldDB" id="A0A382KQG0"/>
<protein>
    <submittedName>
        <fullName evidence="2">Uncharacterized protein</fullName>
    </submittedName>
</protein>
<keyword evidence="1" id="KW-1133">Transmembrane helix</keyword>
<dbReference type="EMBL" id="UINC01081243">
    <property type="protein sequence ID" value="SVC24901.1"/>
    <property type="molecule type" value="Genomic_DNA"/>
</dbReference>
<feature type="transmembrane region" description="Helical" evidence="1">
    <location>
        <begin position="12"/>
        <end position="34"/>
    </location>
</feature>
<feature type="transmembrane region" description="Helical" evidence="1">
    <location>
        <begin position="54"/>
        <end position="74"/>
    </location>
</feature>
<proteinExistence type="predicted"/>
<keyword evidence="1" id="KW-0812">Transmembrane</keyword>
<keyword evidence="1" id="KW-0472">Membrane</keyword>
<reference evidence="2" key="1">
    <citation type="submission" date="2018-05" db="EMBL/GenBank/DDBJ databases">
        <authorList>
            <person name="Lanie J.A."/>
            <person name="Ng W.-L."/>
            <person name="Kazmierczak K.M."/>
            <person name="Andrzejewski T.M."/>
            <person name="Davidsen T.M."/>
            <person name="Wayne K.J."/>
            <person name="Tettelin H."/>
            <person name="Glass J.I."/>
            <person name="Rusch D."/>
            <person name="Podicherti R."/>
            <person name="Tsui H.-C.T."/>
            <person name="Winkler M.E."/>
        </authorList>
    </citation>
    <scope>NUCLEOTIDE SEQUENCE</scope>
</reference>
<evidence type="ECO:0000313" key="2">
    <source>
        <dbReference type="EMBL" id="SVC24901.1"/>
    </source>
</evidence>